<reference evidence="1" key="1">
    <citation type="submission" date="2021-02" db="EMBL/GenBank/DDBJ databases">
        <authorList>
            <person name="Nowell W R."/>
        </authorList>
    </citation>
    <scope>NUCLEOTIDE SEQUENCE</scope>
</reference>
<evidence type="ECO:0000313" key="2">
    <source>
        <dbReference type="Proteomes" id="UP000681720"/>
    </source>
</evidence>
<proteinExistence type="predicted"/>
<sequence>MSIESQDHEVEFYMMKNPMIPATTRHSLQMADGDKINQNVLENYFDESQQQRFTNDREHIIKMLQKDVIRPVPHKPMTNDRLKISSVNIITNMK</sequence>
<dbReference type="AlphaFoldDB" id="A0A8S3JSC8"/>
<organism evidence="1 2">
    <name type="scientific">Rotaria magnacalcarata</name>
    <dbReference type="NCBI Taxonomy" id="392030"/>
    <lineage>
        <taxon>Eukaryota</taxon>
        <taxon>Metazoa</taxon>
        <taxon>Spiralia</taxon>
        <taxon>Gnathifera</taxon>
        <taxon>Rotifera</taxon>
        <taxon>Eurotatoria</taxon>
        <taxon>Bdelloidea</taxon>
        <taxon>Philodinida</taxon>
        <taxon>Philodinidae</taxon>
        <taxon>Rotaria</taxon>
    </lineage>
</organism>
<evidence type="ECO:0000313" key="1">
    <source>
        <dbReference type="EMBL" id="CAF5220480.1"/>
    </source>
</evidence>
<comment type="caution">
    <text evidence="1">The sequence shown here is derived from an EMBL/GenBank/DDBJ whole genome shotgun (WGS) entry which is preliminary data.</text>
</comment>
<dbReference type="Proteomes" id="UP000681720">
    <property type="component" value="Unassembled WGS sequence"/>
</dbReference>
<accession>A0A8S3JSC8</accession>
<name>A0A8S3JSC8_9BILA</name>
<dbReference type="EMBL" id="CAJOBJ010364972">
    <property type="protein sequence ID" value="CAF5220480.1"/>
    <property type="molecule type" value="Genomic_DNA"/>
</dbReference>
<protein>
    <submittedName>
        <fullName evidence="1">Uncharacterized protein</fullName>
    </submittedName>
</protein>
<gene>
    <name evidence="1" type="ORF">GIL414_LOCUS84032</name>
</gene>